<keyword evidence="1" id="KW-0175">Coiled coil</keyword>
<protein>
    <submittedName>
        <fullName evidence="5">DUF4349 domain-containing protein</fullName>
    </submittedName>
</protein>
<comment type="caution">
    <text evidence="5">The sequence shown here is derived from an EMBL/GenBank/DDBJ whole genome shotgun (WGS) entry which is preliminary data.</text>
</comment>
<evidence type="ECO:0000256" key="2">
    <source>
        <dbReference type="SAM" id="MobiDB-lite"/>
    </source>
</evidence>
<feature type="region of interest" description="Disordered" evidence="2">
    <location>
        <begin position="87"/>
        <end position="130"/>
    </location>
</feature>
<feature type="domain" description="DUF4349" evidence="4">
    <location>
        <begin position="133"/>
        <end position="354"/>
    </location>
</feature>
<dbReference type="InterPro" id="IPR025645">
    <property type="entry name" value="DUF4349"/>
</dbReference>
<evidence type="ECO:0000256" key="1">
    <source>
        <dbReference type="SAM" id="Coils"/>
    </source>
</evidence>
<feature type="transmembrane region" description="Helical" evidence="3">
    <location>
        <begin position="47"/>
        <end position="66"/>
    </location>
</feature>
<accession>A0ABV5ESP1</accession>
<reference evidence="5 6" key="1">
    <citation type="submission" date="2024-08" db="EMBL/GenBank/DDBJ databases">
        <title>Heavy metals resistant antinobacteria isolated from wastewater.</title>
        <authorList>
            <person name="Roman Ponce B."/>
            <person name="Blanco Mercado M.A."/>
            <person name="Avila Aldana I.N."/>
            <person name="Morales Arrieta S."/>
        </authorList>
    </citation>
    <scope>NUCLEOTIDE SEQUENCE [LARGE SCALE GENOMIC DNA]</scope>
    <source>
        <strain evidence="6">sma-1</strain>
    </source>
</reference>
<dbReference type="Proteomes" id="UP001589643">
    <property type="component" value="Unassembled WGS sequence"/>
</dbReference>
<proteinExistence type="predicted"/>
<feature type="coiled-coil region" evidence="1">
    <location>
        <begin position="263"/>
        <end position="290"/>
    </location>
</feature>
<sequence length="372" mass="37894">MNDLPALDDSRIDAIEEALFADIGRERAEHRASADRAAAQRTRRRRAWWGASGAAAAVIVVAAAIAPQLTSSSGGASSVAPATAPEGFFGTMENGEVSRDAGDSAAQPEPFALDGSTEEGSASGAVSDSPAGRDVIATASATVIADDPRDAAESIAEAAVAAGGYVESMSLGGTAAGALPYADDRAVWPASAGSAWVSVRVPAASLEEAIAALADVGEVESSQVSRDDVTTQTTDLRARVAAGQASVERLTELMGEAGSVADLIAAESALADRQAELDSLQQQLTALESQVTLSSLTVHLQAPAEKVDADPAGFGDGLATGWNGLIATFNGIVVALGFLLPWLVVIGLTAALIWLVVSSTRRRRARRSSTGD</sequence>
<evidence type="ECO:0000313" key="5">
    <source>
        <dbReference type="EMBL" id="MFB8892982.1"/>
    </source>
</evidence>
<dbReference type="RefSeq" id="WP_378718420.1">
    <property type="nucleotide sequence ID" value="NZ_JBHLHV010000001.1"/>
</dbReference>
<keyword evidence="3" id="KW-0472">Membrane</keyword>
<feature type="transmembrane region" description="Helical" evidence="3">
    <location>
        <begin position="332"/>
        <end position="357"/>
    </location>
</feature>
<evidence type="ECO:0000256" key="3">
    <source>
        <dbReference type="SAM" id="Phobius"/>
    </source>
</evidence>
<evidence type="ECO:0000259" key="4">
    <source>
        <dbReference type="Pfam" id="PF14257"/>
    </source>
</evidence>
<keyword evidence="3" id="KW-1133">Transmembrane helix</keyword>
<keyword evidence="6" id="KW-1185">Reference proteome</keyword>
<keyword evidence="3" id="KW-0812">Transmembrane</keyword>
<gene>
    <name evidence="5" type="ORF">AB7P39_09020</name>
</gene>
<organism evidence="5 6">
    <name type="scientific">Microbacterium plantarum</name>
    <dbReference type="NCBI Taxonomy" id="1816425"/>
    <lineage>
        <taxon>Bacteria</taxon>
        <taxon>Bacillati</taxon>
        <taxon>Actinomycetota</taxon>
        <taxon>Actinomycetes</taxon>
        <taxon>Micrococcales</taxon>
        <taxon>Microbacteriaceae</taxon>
        <taxon>Microbacterium</taxon>
    </lineage>
</organism>
<evidence type="ECO:0000313" key="6">
    <source>
        <dbReference type="Proteomes" id="UP001589643"/>
    </source>
</evidence>
<dbReference type="Pfam" id="PF14257">
    <property type="entry name" value="DUF4349"/>
    <property type="match status" value="1"/>
</dbReference>
<name>A0ABV5ESP1_9MICO</name>
<dbReference type="EMBL" id="JBHLHV010000001">
    <property type="protein sequence ID" value="MFB8892982.1"/>
    <property type="molecule type" value="Genomic_DNA"/>
</dbReference>